<evidence type="ECO:0000313" key="1">
    <source>
        <dbReference type="EMBL" id="OAH14318.1"/>
    </source>
</evidence>
<gene>
    <name evidence="1" type="ORF">STSP_23790</name>
</gene>
<dbReference type="PATRIC" id="fig|1716141.3.peg.2511"/>
<name>A0A177HW13_9ACTN</name>
<accession>A0A177HW13</accession>
<evidence type="ECO:0000313" key="2">
    <source>
        <dbReference type="Proteomes" id="UP000077381"/>
    </source>
</evidence>
<dbReference type="OrthoDB" id="4205006at2"/>
<dbReference type="Proteomes" id="UP000077381">
    <property type="component" value="Unassembled WGS sequence"/>
</dbReference>
<comment type="caution">
    <text evidence="1">The sequence shown here is derived from an EMBL/GenBank/DDBJ whole genome shotgun (WGS) entry which is preliminary data.</text>
</comment>
<organism evidence="1 2">
    <name type="scientific">Streptomyces jeddahensis</name>
    <dbReference type="NCBI Taxonomy" id="1716141"/>
    <lineage>
        <taxon>Bacteria</taxon>
        <taxon>Bacillati</taxon>
        <taxon>Actinomycetota</taxon>
        <taxon>Actinomycetes</taxon>
        <taxon>Kitasatosporales</taxon>
        <taxon>Streptomycetaceae</taxon>
        <taxon>Streptomyces</taxon>
    </lineage>
</organism>
<dbReference type="RefSeq" id="WP_067275704.1">
    <property type="nucleotide sequence ID" value="NZ_LOHS01000067.1"/>
</dbReference>
<dbReference type="AlphaFoldDB" id="A0A177HW13"/>
<reference evidence="1 2" key="1">
    <citation type="submission" date="2015-12" db="EMBL/GenBank/DDBJ databases">
        <title>Genome sequence of Streptomyces sp. G25.</title>
        <authorList>
            <person name="Poehlein A."/>
            <person name="Roettig A."/>
            <person name="Hiessl S."/>
            <person name="Hauschild P."/>
            <person name="Schauer J."/>
            <person name="Madkour M.H."/>
            <person name="Al-Ansari A.M."/>
            <person name="Almakishah N.H."/>
            <person name="Steinbuechel A."/>
            <person name="Daniel R."/>
        </authorList>
    </citation>
    <scope>NUCLEOTIDE SEQUENCE [LARGE SCALE GENOMIC DNA]</scope>
    <source>
        <strain evidence="2">G25(2015)</strain>
    </source>
</reference>
<proteinExistence type="predicted"/>
<protein>
    <submittedName>
        <fullName evidence="1">Uncharacterized protein</fullName>
    </submittedName>
</protein>
<sequence length="227" mass="24471">MKRLFRRCGHASGGLTSEDQVAVEQFRALLAALRDTEFWTPGGCQDIAVRVGPFIERAHTRPGDDHGPDFIAVALVHPDTPHAAAYLHGHSLGYPSKGWLRCETSTIIGVWNPAYAVLTHAAAGLNLPTDVGMPPANYAVHVEARRQDNTGYTLLRLGPYTQTWLAGHDADRLNTEVAGKAATVIPGFTVTAKSAPFEVSDHESYSDPYETDAVELLAAAIEEVTTA</sequence>
<dbReference type="EMBL" id="LOHS01000067">
    <property type="protein sequence ID" value="OAH14318.1"/>
    <property type="molecule type" value="Genomic_DNA"/>
</dbReference>
<keyword evidence="2" id="KW-1185">Reference proteome</keyword>